<feature type="domain" description="DUF5709" evidence="2">
    <location>
        <begin position="118"/>
        <end position="160"/>
    </location>
</feature>
<feature type="compositionally biased region" description="Acidic residues" evidence="1">
    <location>
        <begin position="161"/>
        <end position="173"/>
    </location>
</feature>
<feature type="compositionally biased region" description="Basic and acidic residues" evidence="1">
    <location>
        <begin position="131"/>
        <end position="140"/>
    </location>
</feature>
<name>A0A285VMS7_9MICO</name>
<dbReference type="RefSeq" id="WP_097187968.1">
    <property type="nucleotide sequence ID" value="NZ_OBQK01000005.1"/>
</dbReference>
<sequence>MSDQADREQMGDDLGVWSVDAEDQLQPEDTLDGEGDPLDRGYVAADRLHGSLAFGVTAEEQRGEETIDQRIRQEIPDPYSAYGAPDDESGMEKDDGMIGGDDPDAIRAELDHYGGEVGRVGRIVAPDEGNGSDREARMIAREGQATSWDSPEESAMHYVDGGDDDDLVEEEWLPSDAPSRDEDE</sequence>
<dbReference type="InterPro" id="IPR043763">
    <property type="entry name" value="DUF5709"/>
</dbReference>
<evidence type="ECO:0000256" key="1">
    <source>
        <dbReference type="SAM" id="MobiDB-lite"/>
    </source>
</evidence>
<protein>
    <recommendedName>
        <fullName evidence="2">DUF5709 domain-containing protein</fullName>
    </recommendedName>
</protein>
<dbReference type="Pfam" id="PF18970">
    <property type="entry name" value="DUF5709"/>
    <property type="match status" value="1"/>
</dbReference>
<evidence type="ECO:0000259" key="2">
    <source>
        <dbReference type="Pfam" id="PF18970"/>
    </source>
</evidence>
<accession>A0A285VMS7</accession>
<feature type="region of interest" description="Disordered" evidence="1">
    <location>
        <begin position="59"/>
        <end position="107"/>
    </location>
</feature>
<feature type="compositionally biased region" description="Basic and acidic residues" evidence="1">
    <location>
        <begin position="1"/>
        <end position="10"/>
    </location>
</feature>
<proteinExistence type="predicted"/>
<gene>
    <name evidence="3" type="ORF">SAMN05421879_10549</name>
</gene>
<evidence type="ECO:0000313" key="4">
    <source>
        <dbReference type="Proteomes" id="UP000219688"/>
    </source>
</evidence>
<keyword evidence="4" id="KW-1185">Reference proteome</keyword>
<evidence type="ECO:0000313" key="3">
    <source>
        <dbReference type="EMBL" id="SOC55369.1"/>
    </source>
</evidence>
<dbReference type="EMBL" id="OBQK01000005">
    <property type="protein sequence ID" value="SOC55369.1"/>
    <property type="molecule type" value="Genomic_DNA"/>
</dbReference>
<feature type="compositionally biased region" description="Acidic residues" evidence="1">
    <location>
        <begin position="20"/>
        <end position="36"/>
    </location>
</feature>
<dbReference type="Proteomes" id="UP000219688">
    <property type="component" value="Unassembled WGS sequence"/>
</dbReference>
<feature type="region of interest" description="Disordered" evidence="1">
    <location>
        <begin position="1"/>
        <end position="41"/>
    </location>
</feature>
<organism evidence="3 4">
    <name type="scientific">Ornithinimicrobium cerasi</name>
    <dbReference type="NCBI Taxonomy" id="2248773"/>
    <lineage>
        <taxon>Bacteria</taxon>
        <taxon>Bacillati</taxon>
        <taxon>Actinomycetota</taxon>
        <taxon>Actinomycetes</taxon>
        <taxon>Micrococcales</taxon>
        <taxon>Ornithinimicrobiaceae</taxon>
        <taxon>Ornithinimicrobium</taxon>
    </lineage>
</organism>
<feature type="compositionally biased region" description="Basic and acidic residues" evidence="1">
    <location>
        <begin position="59"/>
        <end position="75"/>
    </location>
</feature>
<reference evidence="4" key="1">
    <citation type="submission" date="2017-08" db="EMBL/GenBank/DDBJ databases">
        <authorList>
            <person name="Varghese N."/>
            <person name="Submissions S."/>
        </authorList>
    </citation>
    <scope>NUCLEOTIDE SEQUENCE [LARGE SCALE GENOMIC DNA]</scope>
    <source>
        <strain evidence="4">USBA17B2</strain>
    </source>
</reference>
<feature type="region of interest" description="Disordered" evidence="1">
    <location>
        <begin position="119"/>
        <end position="184"/>
    </location>
</feature>
<dbReference type="AlphaFoldDB" id="A0A285VMS7"/>